<name>A0A4C1Z139_EUMVA</name>
<evidence type="ECO:0000313" key="1">
    <source>
        <dbReference type="EMBL" id="GBP80327.1"/>
    </source>
</evidence>
<reference evidence="1 2" key="1">
    <citation type="journal article" date="2019" name="Commun. Biol.">
        <title>The bagworm genome reveals a unique fibroin gene that provides high tensile strength.</title>
        <authorList>
            <person name="Kono N."/>
            <person name="Nakamura H."/>
            <person name="Ohtoshi R."/>
            <person name="Tomita M."/>
            <person name="Numata K."/>
            <person name="Arakawa K."/>
        </authorList>
    </citation>
    <scope>NUCLEOTIDE SEQUENCE [LARGE SCALE GENOMIC DNA]</scope>
</reference>
<keyword evidence="2" id="KW-1185">Reference proteome</keyword>
<proteinExistence type="predicted"/>
<accession>A0A4C1Z139</accession>
<gene>
    <name evidence="1" type="ORF">EVAR_61878_1</name>
</gene>
<dbReference type="EMBL" id="BGZK01001457">
    <property type="protein sequence ID" value="GBP80327.1"/>
    <property type="molecule type" value="Genomic_DNA"/>
</dbReference>
<sequence>MLTNTSDVARAPATARVPEIFIKQYISELKWPGRRHKYFTNERTFDPTTANIKHFTGYSQSTIHSATYLPARKAPFASRGGRRSRALTNSSFSAYFISWAIKKNLAPVVVRRVVYL</sequence>
<protein>
    <submittedName>
        <fullName evidence="1">Uncharacterized protein</fullName>
    </submittedName>
</protein>
<dbReference type="AlphaFoldDB" id="A0A4C1Z139"/>
<dbReference type="Proteomes" id="UP000299102">
    <property type="component" value="Unassembled WGS sequence"/>
</dbReference>
<comment type="caution">
    <text evidence="1">The sequence shown here is derived from an EMBL/GenBank/DDBJ whole genome shotgun (WGS) entry which is preliminary data.</text>
</comment>
<evidence type="ECO:0000313" key="2">
    <source>
        <dbReference type="Proteomes" id="UP000299102"/>
    </source>
</evidence>
<organism evidence="1 2">
    <name type="scientific">Eumeta variegata</name>
    <name type="common">Bagworm moth</name>
    <name type="synonym">Eumeta japonica</name>
    <dbReference type="NCBI Taxonomy" id="151549"/>
    <lineage>
        <taxon>Eukaryota</taxon>
        <taxon>Metazoa</taxon>
        <taxon>Ecdysozoa</taxon>
        <taxon>Arthropoda</taxon>
        <taxon>Hexapoda</taxon>
        <taxon>Insecta</taxon>
        <taxon>Pterygota</taxon>
        <taxon>Neoptera</taxon>
        <taxon>Endopterygota</taxon>
        <taxon>Lepidoptera</taxon>
        <taxon>Glossata</taxon>
        <taxon>Ditrysia</taxon>
        <taxon>Tineoidea</taxon>
        <taxon>Psychidae</taxon>
        <taxon>Oiketicinae</taxon>
        <taxon>Eumeta</taxon>
    </lineage>
</organism>